<evidence type="ECO:0000256" key="9">
    <source>
        <dbReference type="ARBA" id="ARBA00023136"/>
    </source>
</evidence>
<keyword evidence="3" id="KW-1003">Cell membrane</keyword>
<evidence type="ECO:0000256" key="3">
    <source>
        <dbReference type="ARBA" id="ARBA00022475"/>
    </source>
</evidence>
<sequence length="263" mass="29660">MIEIREVSQAYGVQDVLRQVSVSIKEKRITALVGANGAGKTTLLNVAANLIPAKSGQVFLDGKNISQMENIEIAKKIAVLKQTQHLSMRITVEELVAFGRYPHSKGRLKAWDQEKISQAIAYMDLQKIQDKFIDELSGGQRQRAYIAMILAQDTPYIFLDEPLNNLDIKYSVEMMTILQKLVRELDKTVIIVLHDINFAAAFADEIVAMRDGRIIRQGEAPSIINPDILREVFDHDFHIVRVGTRKVCVYFQPQDMIPQADPG</sequence>
<dbReference type="Gene3D" id="3.40.50.300">
    <property type="entry name" value="P-loop containing nucleotide triphosphate hydrolases"/>
    <property type="match status" value="1"/>
</dbReference>
<keyword evidence="7" id="KW-0408">Iron</keyword>
<dbReference type="GO" id="GO:0016887">
    <property type="term" value="F:ATP hydrolysis activity"/>
    <property type="evidence" value="ECO:0007669"/>
    <property type="project" value="InterPro"/>
</dbReference>
<dbReference type="GO" id="GO:0006826">
    <property type="term" value="P:iron ion transport"/>
    <property type="evidence" value="ECO:0007669"/>
    <property type="project" value="UniProtKB-KW"/>
</dbReference>
<dbReference type="GO" id="GO:0005886">
    <property type="term" value="C:plasma membrane"/>
    <property type="evidence" value="ECO:0007669"/>
    <property type="project" value="UniProtKB-SubCell"/>
</dbReference>
<evidence type="ECO:0000256" key="5">
    <source>
        <dbReference type="ARBA" id="ARBA00022741"/>
    </source>
</evidence>
<evidence type="ECO:0000256" key="4">
    <source>
        <dbReference type="ARBA" id="ARBA00022496"/>
    </source>
</evidence>
<name>A0A9D1EKT7_9FIRM</name>
<keyword evidence="6 11" id="KW-0067">ATP-binding</keyword>
<dbReference type="GO" id="GO:0005524">
    <property type="term" value="F:ATP binding"/>
    <property type="evidence" value="ECO:0007669"/>
    <property type="project" value="UniProtKB-KW"/>
</dbReference>
<dbReference type="FunFam" id="3.40.50.300:FF:000134">
    <property type="entry name" value="Iron-enterobactin ABC transporter ATP-binding protein"/>
    <property type="match status" value="1"/>
</dbReference>
<keyword evidence="8" id="KW-0406">Ion transport</keyword>
<reference evidence="11" key="1">
    <citation type="submission" date="2020-10" db="EMBL/GenBank/DDBJ databases">
        <authorList>
            <person name="Gilroy R."/>
        </authorList>
    </citation>
    <scope>NUCLEOTIDE SEQUENCE</scope>
    <source>
        <strain evidence="11">ChiSxjej1B13-7041</strain>
    </source>
</reference>
<feature type="domain" description="ABC transporter" evidence="10">
    <location>
        <begin position="2"/>
        <end position="236"/>
    </location>
</feature>
<dbReference type="SUPFAM" id="SSF52540">
    <property type="entry name" value="P-loop containing nucleoside triphosphate hydrolases"/>
    <property type="match status" value="1"/>
</dbReference>
<protein>
    <submittedName>
        <fullName evidence="11">ATP-binding cassette domain-containing protein</fullName>
    </submittedName>
</protein>
<dbReference type="SMART" id="SM00382">
    <property type="entry name" value="AAA"/>
    <property type="match status" value="1"/>
</dbReference>
<proteinExistence type="predicted"/>
<gene>
    <name evidence="11" type="ORF">IAB98_10780</name>
</gene>
<dbReference type="InterPro" id="IPR003593">
    <property type="entry name" value="AAA+_ATPase"/>
</dbReference>
<dbReference type="PROSITE" id="PS50893">
    <property type="entry name" value="ABC_TRANSPORTER_2"/>
    <property type="match status" value="1"/>
</dbReference>
<comment type="caution">
    <text evidence="11">The sequence shown here is derived from an EMBL/GenBank/DDBJ whole genome shotgun (WGS) entry which is preliminary data.</text>
</comment>
<dbReference type="CDD" id="cd03214">
    <property type="entry name" value="ABC_Iron-Siderophores_B12_Hemin"/>
    <property type="match status" value="1"/>
</dbReference>
<evidence type="ECO:0000256" key="7">
    <source>
        <dbReference type="ARBA" id="ARBA00023004"/>
    </source>
</evidence>
<accession>A0A9D1EKT7</accession>
<evidence type="ECO:0000256" key="8">
    <source>
        <dbReference type="ARBA" id="ARBA00023065"/>
    </source>
</evidence>
<dbReference type="AlphaFoldDB" id="A0A9D1EKT7"/>
<evidence type="ECO:0000313" key="11">
    <source>
        <dbReference type="EMBL" id="HIR93888.1"/>
    </source>
</evidence>
<reference evidence="11" key="2">
    <citation type="journal article" date="2021" name="PeerJ">
        <title>Extensive microbial diversity within the chicken gut microbiome revealed by metagenomics and culture.</title>
        <authorList>
            <person name="Gilroy R."/>
            <person name="Ravi A."/>
            <person name="Getino M."/>
            <person name="Pursley I."/>
            <person name="Horton D.L."/>
            <person name="Alikhan N.F."/>
            <person name="Baker D."/>
            <person name="Gharbi K."/>
            <person name="Hall N."/>
            <person name="Watson M."/>
            <person name="Adriaenssens E.M."/>
            <person name="Foster-Nyarko E."/>
            <person name="Jarju S."/>
            <person name="Secka A."/>
            <person name="Antonio M."/>
            <person name="Oren A."/>
            <person name="Chaudhuri R.R."/>
            <person name="La Ragione R."/>
            <person name="Hildebrand F."/>
            <person name="Pallen M.J."/>
        </authorList>
    </citation>
    <scope>NUCLEOTIDE SEQUENCE</scope>
    <source>
        <strain evidence="11">ChiSxjej1B13-7041</strain>
    </source>
</reference>
<dbReference type="Pfam" id="PF00005">
    <property type="entry name" value="ABC_tran"/>
    <property type="match status" value="1"/>
</dbReference>
<keyword evidence="4" id="KW-0410">Iron transport</keyword>
<evidence type="ECO:0000256" key="6">
    <source>
        <dbReference type="ARBA" id="ARBA00022840"/>
    </source>
</evidence>
<evidence type="ECO:0000259" key="10">
    <source>
        <dbReference type="PROSITE" id="PS50893"/>
    </source>
</evidence>
<dbReference type="InterPro" id="IPR051535">
    <property type="entry name" value="Siderophore_ABC-ATPase"/>
</dbReference>
<keyword evidence="5" id="KW-0547">Nucleotide-binding</keyword>
<organism evidence="11 12">
    <name type="scientific">Candidatus Egerieimonas intestinavium</name>
    <dbReference type="NCBI Taxonomy" id="2840777"/>
    <lineage>
        <taxon>Bacteria</taxon>
        <taxon>Bacillati</taxon>
        <taxon>Bacillota</taxon>
        <taxon>Clostridia</taxon>
        <taxon>Lachnospirales</taxon>
        <taxon>Lachnospiraceae</taxon>
        <taxon>Lachnospiraceae incertae sedis</taxon>
        <taxon>Candidatus Egerieimonas</taxon>
    </lineage>
</organism>
<evidence type="ECO:0000313" key="12">
    <source>
        <dbReference type="Proteomes" id="UP000886841"/>
    </source>
</evidence>
<evidence type="ECO:0000256" key="1">
    <source>
        <dbReference type="ARBA" id="ARBA00004202"/>
    </source>
</evidence>
<dbReference type="InterPro" id="IPR027417">
    <property type="entry name" value="P-loop_NTPase"/>
</dbReference>
<dbReference type="PANTHER" id="PTHR42771">
    <property type="entry name" value="IRON(3+)-HYDROXAMATE IMPORT ATP-BINDING PROTEIN FHUC"/>
    <property type="match status" value="1"/>
</dbReference>
<comment type="subcellular location">
    <subcellularLocation>
        <location evidence="1">Cell membrane</location>
        <topology evidence="1">Peripheral membrane protein</topology>
    </subcellularLocation>
</comment>
<dbReference type="InterPro" id="IPR003439">
    <property type="entry name" value="ABC_transporter-like_ATP-bd"/>
</dbReference>
<dbReference type="Proteomes" id="UP000886841">
    <property type="component" value="Unassembled WGS sequence"/>
</dbReference>
<keyword evidence="9" id="KW-0472">Membrane</keyword>
<evidence type="ECO:0000256" key="2">
    <source>
        <dbReference type="ARBA" id="ARBA00022448"/>
    </source>
</evidence>
<dbReference type="EMBL" id="DVHU01000097">
    <property type="protein sequence ID" value="HIR93888.1"/>
    <property type="molecule type" value="Genomic_DNA"/>
</dbReference>
<keyword evidence="2" id="KW-0813">Transport</keyword>
<dbReference type="PANTHER" id="PTHR42771:SF3">
    <property type="entry name" value="PETROBACTIN IMPORT ATP-BINDING PROTEIN YCLP"/>
    <property type="match status" value="1"/>
</dbReference>